<evidence type="ECO:0000313" key="3">
    <source>
        <dbReference type="Proteomes" id="UP000310334"/>
    </source>
</evidence>
<dbReference type="OrthoDB" id="110463at2"/>
<name>A0A4S4BVC9_9BACI</name>
<keyword evidence="3" id="KW-1185">Reference proteome</keyword>
<proteinExistence type="predicted"/>
<accession>A0A4S4BVC9</accession>
<dbReference type="Proteomes" id="UP000310334">
    <property type="component" value="Unassembled WGS sequence"/>
</dbReference>
<feature type="domain" description="Spore protein YkvP/CgeB glycosyl transferase-like" evidence="1">
    <location>
        <begin position="167"/>
        <end position="317"/>
    </location>
</feature>
<dbReference type="EMBL" id="SSNT01000010">
    <property type="protein sequence ID" value="THF78944.1"/>
    <property type="molecule type" value="Genomic_DNA"/>
</dbReference>
<gene>
    <name evidence="2" type="ORF">E6W99_14585</name>
</gene>
<protein>
    <submittedName>
        <fullName evidence="2">Protein CgeB</fullName>
    </submittedName>
</protein>
<organism evidence="2 3">
    <name type="scientific">Metabacillus sediminilitoris</name>
    <dbReference type="NCBI Taxonomy" id="2567941"/>
    <lineage>
        <taxon>Bacteria</taxon>
        <taxon>Bacillati</taxon>
        <taxon>Bacillota</taxon>
        <taxon>Bacilli</taxon>
        <taxon>Bacillales</taxon>
        <taxon>Bacillaceae</taxon>
        <taxon>Metabacillus</taxon>
    </lineage>
</organism>
<comment type="caution">
    <text evidence="2">The sequence shown here is derived from an EMBL/GenBank/DDBJ whole genome shotgun (WGS) entry which is preliminary data.</text>
</comment>
<dbReference type="InterPro" id="IPR055259">
    <property type="entry name" value="YkvP/CgeB_Glyco_trans-like"/>
</dbReference>
<evidence type="ECO:0000313" key="2">
    <source>
        <dbReference type="EMBL" id="THF78944.1"/>
    </source>
</evidence>
<dbReference type="SUPFAM" id="SSF53756">
    <property type="entry name" value="UDP-Glycosyltransferase/glycogen phosphorylase"/>
    <property type="match status" value="1"/>
</dbReference>
<sequence>MMKILLITSSYKGIYDHFEAWIVSELKKKYNVKLFQIHAGLPALQSLVKSFNPEAALTLVGFKFPIQMLQWLKKQQVKTVVWFTEDPYFMNRTEGLSGYYDIVFTIDSAALEFYKNKGHKHAHHLPLAAAPEVFRPKQVEAKYRSDICLVGYPYPDRVKYIQLLLQNTAYKIQVVGKWKNPLFRFQNNPKLKILEGWVEPAIAANYYNGAKIVLNTHRPFNLRHNQNRLGIEGKSINNRTFDVAACGAFQLIEFKEDLPNHFIEDEEIVSFESYQELVKKIDYYMQFEEERQRIANNARNRALEEHTFEHRIEKMIDIIKDSTL</sequence>
<reference evidence="2 3" key="1">
    <citation type="submission" date="2019-04" db="EMBL/GenBank/DDBJ databases">
        <title>Bacillus sediminilitoris sp. nov., isolated from a tidal flat sediment on the East China Sea.</title>
        <authorList>
            <person name="Wei Y."/>
            <person name="Mao H."/>
            <person name="Fang J."/>
        </authorList>
    </citation>
    <scope>NUCLEOTIDE SEQUENCE [LARGE SCALE GENOMIC DNA]</scope>
    <source>
        <strain evidence="2 3">DSL-17</strain>
    </source>
</reference>
<dbReference type="Pfam" id="PF13524">
    <property type="entry name" value="Glyco_trans_1_2"/>
    <property type="match status" value="1"/>
</dbReference>
<dbReference type="AlphaFoldDB" id="A0A4S4BVC9"/>
<evidence type="ECO:0000259" key="1">
    <source>
        <dbReference type="Pfam" id="PF13524"/>
    </source>
</evidence>